<evidence type="ECO:0000313" key="2">
    <source>
        <dbReference type="EMBL" id="KAJ5116779.1"/>
    </source>
</evidence>
<feature type="region of interest" description="Disordered" evidence="1">
    <location>
        <begin position="1"/>
        <end position="65"/>
    </location>
</feature>
<reference evidence="2" key="2">
    <citation type="journal article" date="2023" name="IMA Fungus">
        <title>Comparative genomic study of the Penicillium genus elucidates a diverse pangenome and 15 lateral gene transfer events.</title>
        <authorList>
            <person name="Petersen C."/>
            <person name="Sorensen T."/>
            <person name="Nielsen M.R."/>
            <person name="Sondergaard T.E."/>
            <person name="Sorensen J.L."/>
            <person name="Fitzpatrick D.A."/>
            <person name="Frisvad J.C."/>
            <person name="Nielsen K.L."/>
        </authorList>
    </citation>
    <scope>NUCLEOTIDE SEQUENCE</scope>
    <source>
        <strain evidence="2">IBT 30069</strain>
    </source>
</reference>
<reference evidence="2" key="1">
    <citation type="submission" date="2022-11" db="EMBL/GenBank/DDBJ databases">
        <authorList>
            <person name="Petersen C."/>
        </authorList>
    </citation>
    <scope>NUCLEOTIDE SEQUENCE</scope>
    <source>
        <strain evidence="2">IBT 30069</strain>
    </source>
</reference>
<evidence type="ECO:0000313" key="3">
    <source>
        <dbReference type="Proteomes" id="UP001149165"/>
    </source>
</evidence>
<accession>A0A9W9KSW8</accession>
<keyword evidence="3" id="KW-1185">Reference proteome</keyword>
<feature type="compositionally biased region" description="Basic and acidic residues" evidence="1">
    <location>
        <begin position="1"/>
        <end position="32"/>
    </location>
</feature>
<sequence length="65" mass="7446">MSVVGEIERHDDHHAKGNERLGKFSRGQDGRILDFYQDQRTSAHIRPPSLLDTHCQQTSHSKPSH</sequence>
<gene>
    <name evidence="2" type="ORF">N7456_001127</name>
</gene>
<comment type="caution">
    <text evidence="2">The sequence shown here is derived from an EMBL/GenBank/DDBJ whole genome shotgun (WGS) entry which is preliminary data.</text>
</comment>
<dbReference type="EMBL" id="JAPQKH010000001">
    <property type="protein sequence ID" value="KAJ5116779.1"/>
    <property type="molecule type" value="Genomic_DNA"/>
</dbReference>
<evidence type="ECO:0000256" key="1">
    <source>
        <dbReference type="SAM" id="MobiDB-lite"/>
    </source>
</evidence>
<dbReference type="AlphaFoldDB" id="A0A9W9KSW8"/>
<dbReference type="Proteomes" id="UP001149165">
    <property type="component" value="Unassembled WGS sequence"/>
</dbReference>
<name>A0A9W9KSW8_9EURO</name>
<proteinExistence type="predicted"/>
<organism evidence="2 3">
    <name type="scientific">Penicillium angulare</name>
    <dbReference type="NCBI Taxonomy" id="116970"/>
    <lineage>
        <taxon>Eukaryota</taxon>
        <taxon>Fungi</taxon>
        <taxon>Dikarya</taxon>
        <taxon>Ascomycota</taxon>
        <taxon>Pezizomycotina</taxon>
        <taxon>Eurotiomycetes</taxon>
        <taxon>Eurotiomycetidae</taxon>
        <taxon>Eurotiales</taxon>
        <taxon>Aspergillaceae</taxon>
        <taxon>Penicillium</taxon>
    </lineage>
</organism>
<feature type="compositionally biased region" description="Polar residues" evidence="1">
    <location>
        <begin position="54"/>
        <end position="65"/>
    </location>
</feature>
<protein>
    <submittedName>
        <fullName evidence="2">Uncharacterized protein</fullName>
    </submittedName>
</protein>